<organism evidence="1 2">
    <name type="scientific">Auriscalpium vulgare</name>
    <dbReference type="NCBI Taxonomy" id="40419"/>
    <lineage>
        <taxon>Eukaryota</taxon>
        <taxon>Fungi</taxon>
        <taxon>Dikarya</taxon>
        <taxon>Basidiomycota</taxon>
        <taxon>Agaricomycotina</taxon>
        <taxon>Agaricomycetes</taxon>
        <taxon>Russulales</taxon>
        <taxon>Auriscalpiaceae</taxon>
        <taxon>Auriscalpium</taxon>
    </lineage>
</organism>
<proteinExistence type="predicted"/>
<evidence type="ECO:0000313" key="1">
    <source>
        <dbReference type="EMBL" id="KAI0044042.1"/>
    </source>
</evidence>
<name>A0ACB8RJH2_9AGAM</name>
<accession>A0ACB8RJH2</accession>
<keyword evidence="1" id="KW-0378">Hydrolase</keyword>
<sequence>MRSRRGNRGGGADDIQQNCVDEHIPPIPVKTVQEASLTPEELAWLFGPTPNSPRRVGLAPAYSASGGIPALAIGYDSRILLIIFKSTKSEPSPQARQGRLFLEEELLCHPDCRLYAFDLAPLCLLLHHHHQLHITEGIDIQSALRLKSRTPLASVQFAIGDPELVYSDNITTLFDNILYDPKQPAPVIQRAWLCTYLSGIDKDELQSLFDAVPKVDTKKLPNQAIAFLEHLAYGTQRLDQMKPQSVTHEVKAGWDHRKQEIQATSSRYQTRVHGSNQRVKVTVGNNSSGAFSLPGQTTKVAGRSSRIDAGNDLSGMEITSIITVGRGDPTQAEVQRALLVLNMLQGQQPILNDPWMQSIWLTADAVTWPDTYQPPPLALIPIPIIHNPNYPINSSQTTTIEHMLSASPDSRITISQGPPGSGKTTVIATYVVSAIEAGRKGIWLMAQSNMAVKNIAEKLLNLGFTKWRLLVSEDFQFDWHEHLYLKIKNYTIRSNELPKKQPELHKMLDGSKVILCTLSMISNPRLRQLGLTTMVPVNTVVIDEASQIEVGDYVNLFTLFKTIRKVCFIGDDKQLPPFGRENIDTLQSIFEIEHLRKSAIFLDTQYRMPPQIGGFISKHVYNDKLLSNPQHPVSSNTTACWFVDVENSSEKHEGTSWKMKLQPSCI</sequence>
<gene>
    <name evidence="1" type="ORF">FA95DRAFT_307918</name>
</gene>
<keyword evidence="2" id="KW-1185">Reference proteome</keyword>
<reference evidence="1" key="1">
    <citation type="submission" date="2021-02" db="EMBL/GenBank/DDBJ databases">
        <authorList>
            <consortium name="DOE Joint Genome Institute"/>
            <person name="Ahrendt S."/>
            <person name="Looney B.P."/>
            <person name="Miyauchi S."/>
            <person name="Morin E."/>
            <person name="Drula E."/>
            <person name="Courty P.E."/>
            <person name="Chicoki N."/>
            <person name="Fauchery L."/>
            <person name="Kohler A."/>
            <person name="Kuo A."/>
            <person name="Labutti K."/>
            <person name="Pangilinan J."/>
            <person name="Lipzen A."/>
            <person name="Riley R."/>
            <person name="Andreopoulos W."/>
            <person name="He G."/>
            <person name="Johnson J."/>
            <person name="Barry K.W."/>
            <person name="Grigoriev I.V."/>
            <person name="Nagy L."/>
            <person name="Hibbett D."/>
            <person name="Henrissat B."/>
            <person name="Matheny P.B."/>
            <person name="Labbe J."/>
            <person name="Martin F."/>
        </authorList>
    </citation>
    <scope>NUCLEOTIDE SEQUENCE</scope>
    <source>
        <strain evidence="1">FP105234-sp</strain>
    </source>
</reference>
<dbReference type="EMBL" id="MU275996">
    <property type="protein sequence ID" value="KAI0044042.1"/>
    <property type="molecule type" value="Genomic_DNA"/>
</dbReference>
<evidence type="ECO:0000313" key="2">
    <source>
        <dbReference type="Proteomes" id="UP000814033"/>
    </source>
</evidence>
<comment type="caution">
    <text evidence="1">The sequence shown here is derived from an EMBL/GenBank/DDBJ whole genome shotgun (WGS) entry which is preliminary data.</text>
</comment>
<protein>
    <submittedName>
        <fullName evidence="1">P-loop containing nucleoside triphosphate hydrolase protein</fullName>
    </submittedName>
</protein>
<dbReference type="Proteomes" id="UP000814033">
    <property type="component" value="Unassembled WGS sequence"/>
</dbReference>
<reference evidence="1" key="2">
    <citation type="journal article" date="2022" name="New Phytol.">
        <title>Evolutionary transition to the ectomycorrhizal habit in the genomes of a hyperdiverse lineage of mushroom-forming fungi.</title>
        <authorList>
            <person name="Looney B."/>
            <person name="Miyauchi S."/>
            <person name="Morin E."/>
            <person name="Drula E."/>
            <person name="Courty P.E."/>
            <person name="Kohler A."/>
            <person name="Kuo A."/>
            <person name="LaButti K."/>
            <person name="Pangilinan J."/>
            <person name="Lipzen A."/>
            <person name="Riley R."/>
            <person name="Andreopoulos W."/>
            <person name="He G."/>
            <person name="Johnson J."/>
            <person name="Nolan M."/>
            <person name="Tritt A."/>
            <person name="Barry K.W."/>
            <person name="Grigoriev I.V."/>
            <person name="Nagy L.G."/>
            <person name="Hibbett D."/>
            <person name="Henrissat B."/>
            <person name="Matheny P.B."/>
            <person name="Labbe J."/>
            <person name="Martin F.M."/>
        </authorList>
    </citation>
    <scope>NUCLEOTIDE SEQUENCE</scope>
    <source>
        <strain evidence="1">FP105234-sp</strain>
    </source>
</reference>